<gene>
    <name evidence="2" type="ORF">GGE06_005936</name>
</gene>
<accession>A0A7W7U5F0</accession>
<dbReference type="EMBL" id="JACHJY010000009">
    <property type="protein sequence ID" value="MBB4984986.1"/>
    <property type="molecule type" value="Genomic_DNA"/>
</dbReference>
<evidence type="ECO:0000313" key="2">
    <source>
        <dbReference type="EMBL" id="MBB4984986.1"/>
    </source>
</evidence>
<dbReference type="AlphaFoldDB" id="A0A7W7U5F0"/>
<name>A0A7W7U5F0_9ACTN</name>
<evidence type="ECO:0000313" key="3">
    <source>
        <dbReference type="Proteomes" id="UP000582643"/>
    </source>
</evidence>
<evidence type="ECO:0000256" key="1">
    <source>
        <dbReference type="SAM" id="MobiDB-lite"/>
    </source>
</evidence>
<dbReference type="Proteomes" id="UP000582643">
    <property type="component" value="Unassembled WGS sequence"/>
</dbReference>
<protein>
    <submittedName>
        <fullName evidence="2">Uncharacterized protein</fullName>
    </submittedName>
</protein>
<comment type="caution">
    <text evidence="2">The sequence shown here is derived from an EMBL/GenBank/DDBJ whole genome shotgun (WGS) entry which is preliminary data.</text>
</comment>
<keyword evidence="3" id="KW-1185">Reference proteome</keyword>
<dbReference type="RefSeq" id="WP_184932213.1">
    <property type="nucleotide sequence ID" value="NZ_JACHJY010000009.1"/>
</dbReference>
<organism evidence="2 3">
    <name type="scientific">Streptomyces nymphaeiformis</name>
    <dbReference type="NCBI Taxonomy" id="2663842"/>
    <lineage>
        <taxon>Bacteria</taxon>
        <taxon>Bacillati</taxon>
        <taxon>Actinomycetota</taxon>
        <taxon>Actinomycetes</taxon>
        <taxon>Kitasatosporales</taxon>
        <taxon>Streptomycetaceae</taxon>
        <taxon>Streptomyces</taxon>
    </lineage>
</organism>
<proteinExistence type="predicted"/>
<sequence length="117" mass="12128">MTSRVTTEQLLNLADRAERGPLTATEASRLRTGIAELSASKAALADSKASLEGRLAAYADQPKGRAIDGLKAVQRLVAGSERRGVTHLPVWAIAAASGAPIPKPPPGPDVEHAREGA</sequence>
<reference evidence="2 3" key="1">
    <citation type="submission" date="2020-08" db="EMBL/GenBank/DDBJ databases">
        <title>Genomic Encyclopedia of Type Strains, Phase III (KMG-III): the genomes of soil and plant-associated and newly described type strains.</title>
        <authorList>
            <person name="Whitman W."/>
        </authorList>
    </citation>
    <scope>NUCLEOTIDE SEQUENCE [LARGE SCALE GENOMIC DNA]</scope>
    <source>
        <strain evidence="2 3">SFB5A</strain>
    </source>
</reference>
<feature type="region of interest" description="Disordered" evidence="1">
    <location>
        <begin position="97"/>
        <end position="117"/>
    </location>
</feature>